<proteinExistence type="predicted"/>
<protein>
    <submittedName>
        <fullName evidence="2">Uncharacterized protein</fullName>
    </submittedName>
</protein>
<accession>A0AAV6KQ02</accession>
<dbReference type="AlphaFoldDB" id="A0AAV6KQ02"/>
<keyword evidence="3" id="KW-1185">Reference proteome</keyword>
<evidence type="ECO:0000313" key="3">
    <source>
        <dbReference type="Proteomes" id="UP000823749"/>
    </source>
</evidence>
<gene>
    <name evidence="2" type="ORF">RHGRI_012313</name>
</gene>
<evidence type="ECO:0000313" key="2">
    <source>
        <dbReference type="EMBL" id="KAG5554713.1"/>
    </source>
</evidence>
<reference evidence="2" key="1">
    <citation type="submission" date="2020-08" db="EMBL/GenBank/DDBJ databases">
        <title>Plant Genome Project.</title>
        <authorList>
            <person name="Zhang R.-G."/>
        </authorList>
    </citation>
    <scope>NUCLEOTIDE SEQUENCE</scope>
    <source>
        <strain evidence="2">WSP0</strain>
        <tissue evidence="2">Leaf</tissue>
    </source>
</reference>
<dbReference type="Proteomes" id="UP000823749">
    <property type="component" value="Chromosome 4"/>
</dbReference>
<name>A0AAV6KQ02_9ERIC</name>
<organism evidence="2 3">
    <name type="scientific">Rhododendron griersonianum</name>
    <dbReference type="NCBI Taxonomy" id="479676"/>
    <lineage>
        <taxon>Eukaryota</taxon>
        <taxon>Viridiplantae</taxon>
        <taxon>Streptophyta</taxon>
        <taxon>Embryophyta</taxon>
        <taxon>Tracheophyta</taxon>
        <taxon>Spermatophyta</taxon>
        <taxon>Magnoliopsida</taxon>
        <taxon>eudicotyledons</taxon>
        <taxon>Gunneridae</taxon>
        <taxon>Pentapetalae</taxon>
        <taxon>asterids</taxon>
        <taxon>Ericales</taxon>
        <taxon>Ericaceae</taxon>
        <taxon>Ericoideae</taxon>
        <taxon>Rhodoreae</taxon>
        <taxon>Rhododendron</taxon>
    </lineage>
</organism>
<dbReference type="EMBL" id="JACTNZ010000004">
    <property type="protein sequence ID" value="KAG5554713.1"/>
    <property type="molecule type" value="Genomic_DNA"/>
</dbReference>
<evidence type="ECO:0000256" key="1">
    <source>
        <dbReference type="SAM" id="MobiDB-lite"/>
    </source>
</evidence>
<feature type="region of interest" description="Disordered" evidence="1">
    <location>
        <begin position="43"/>
        <end position="68"/>
    </location>
</feature>
<comment type="caution">
    <text evidence="2">The sequence shown here is derived from an EMBL/GenBank/DDBJ whole genome shotgun (WGS) entry which is preliminary data.</text>
</comment>
<sequence>MATSASHRKWLAITVERLTFEEFFNHPFLSQRQSNELLSPVRNAEEGSQEDNLPFSLDDVSNGPDRSPSFVRKPSMKFVSEMQVLKKVVPSQADPETDEVYAQIALLPEADQTKITNPDSPLPEPQSCNVHSFCKTLRLTQAHMVDFLFFGGMRMIACLHCSLFSSLSRAAAAMGKGRETSASAVAMGKGVGRETYACLRVAMDGVQSSAPLLWYVVNLGDSSDLQPCSKRSVRRMETEAWKRDIEFMQKCTEDMNRKFEEKEEAEKKDESDPMLNPVWQTEGIPELCFWTARDSTIYCLGTKRSGEPGYGRNFRDFDLLDLSEVVNIGPPMIRKRMNGKAVIARKNIYVFGGAKKVPWGEVLEIKGGGEGAEWKALNKPPMRIPPFDVFAFPLDDAADGIIVASGRKDGLFLYNIF</sequence>